<organism evidence="1 2">
    <name type="scientific">Clunio marinus</name>
    <dbReference type="NCBI Taxonomy" id="568069"/>
    <lineage>
        <taxon>Eukaryota</taxon>
        <taxon>Metazoa</taxon>
        <taxon>Ecdysozoa</taxon>
        <taxon>Arthropoda</taxon>
        <taxon>Hexapoda</taxon>
        <taxon>Insecta</taxon>
        <taxon>Pterygota</taxon>
        <taxon>Neoptera</taxon>
        <taxon>Endopterygota</taxon>
        <taxon>Diptera</taxon>
        <taxon>Nematocera</taxon>
        <taxon>Chironomoidea</taxon>
        <taxon>Chironomidae</taxon>
        <taxon>Clunio</taxon>
    </lineage>
</organism>
<reference evidence="1 2" key="1">
    <citation type="submission" date="2015-04" db="EMBL/GenBank/DDBJ databases">
        <authorList>
            <person name="Syromyatnikov M.Y."/>
            <person name="Popov V.N."/>
        </authorList>
    </citation>
    <scope>NUCLEOTIDE SEQUENCE [LARGE SCALE GENOMIC DNA]</scope>
</reference>
<sequence length="153" mass="17341">MFSFVGFKSSIMLPSYKCSVNEKLWQCKQAVQNEIICFHHRPGTVFLTTFIAQIEKIAAFVCKTKEKSQTNNNIQEPAIIIKITITHLSSAAVLEINFGSVTREDFTSPTIIHPHLKPLQQVYVIEDLKVPVKESVVTKLPQHLIYTKLSLDV</sequence>
<evidence type="ECO:0000313" key="2">
    <source>
        <dbReference type="Proteomes" id="UP000183832"/>
    </source>
</evidence>
<dbReference type="Proteomes" id="UP000183832">
    <property type="component" value="Unassembled WGS sequence"/>
</dbReference>
<proteinExistence type="predicted"/>
<evidence type="ECO:0000313" key="1">
    <source>
        <dbReference type="EMBL" id="CRK94727.1"/>
    </source>
</evidence>
<accession>A0A1J1I300</accession>
<keyword evidence="2" id="KW-1185">Reference proteome</keyword>
<protein>
    <submittedName>
        <fullName evidence="1">CLUMA_CG008227, isoform A</fullName>
    </submittedName>
</protein>
<dbReference type="EMBL" id="CVRI01000040">
    <property type="protein sequence ID" value="CRK94727.1"/>
    <property type="molecule type" value="Genomic_DNA"/>
</dbReference>
<dbReference type="AlphaFoldDB" id="A0A1J1I300"/>
<name>A0A1J1I300_9DIPT</name>
<gene>
    <name evidence="1" type="ORF">CLUMA_CG008227</name>
</gene>